<feature type="transmembrane region" description="Helical" evidence="7">
    <location>
        <begin position="299"/>
        <end position="319"/>
    </location>
</feature>
<evidence type="ECO:0000256" key="7">
    <source>
        <dbReference type="SAM" id="Phobius"/>
    </source>
</evidence>
<evidence type="ECO:0000256" key="4">
    <source>
        <dbReference type="ARBA" id="ARBA00022692"/>
    </source>
</evidence>
<evidence type="ECO:0000313" key="10">
    <source>
        <dbReference type="Proteomes" id="UP000317043"/>
    </source>
</evidence>
<reference evidence="9 10" key="1">
    <citation type="submission" date="2019-06" db="EMBL/GenBank/DDBJ databases">
        <title>Sequencing the genomes of 1000 actinobacteria strains.</title>
        <authorList>
            <person name="Klenk H.-P."/>
        </authorList>
    </citation>
    <scope>NUCLEOTIDE SEQUENCE [LARGE SCALE GENOMIC DNA]</scope>
    <source>
        <strain evidence="9 10">DSM 45928</strain>
    </source>
</reference>
<dbReference type="GO" id="GO:0016020">
    <property type="term" value="C:membrane"/>
    <property type="evidence" value="ECO:0007669"/>
    <property type="project" value="UniProtKB-SubCell"/>
</dbReference>
<evidence type="ECO:0000256" key="3">
    <source>
        <dbReference type="ARBA" id="ARBA00022679"/>
    </source>
</evidence>
<evidence type="ECO:0000313" key="9">
    <source>
        <dbReference type="EMBL" id="TQL78248.1"/>
    </source>
</evidence>
<evidence type="ECO:0000256" key="1">
    <source>
        <dbReference type="ARBA" id="ARBA00004141"/>
    </source>
</evidence>
<gene>
    <name evidence="9" type="ORF">FB566_3831</name>
</gene>
<dbReference type="Pfam" id="PF02397">
    <property type="entry name" value="Bac_transf"/>
    <property type="match status" value="1"/>
</dbReference>
<dbReference type="PANTHER" id="PTHR30576:SF10">
    <property type="entry name" value="SLL5057 PROTEIN"/>
    <property type="match status" value="1"/>
</dbReference>
<dbReference type="RefSeq" id="WP_246100172.1">
    <property type="nucleotide sequence ID" value="NZ_JBHTGS010000004.1"/>
</dbReference>
<dbReference type="InterPro" id="IPR017475">
    <property type="entry name" value="EPS_sugar_tfrase"/>
</dbReference>
<evidence type="ECO:0000256" key="5">
    <source>
        <dbReference type="ARBA" id="ARBA00022989"/>
    </source>
</evidence>
<evidence type="ECO:0000256" key="6">
    <source>
        <dbReference type="ARBA" id="ARBA00023136"/>
    </source>
</evidence>
<name>A0A543B090_9ACTN</name>
<dbReference type="NCBIfam" id="TIGR03025">
    <property type="entry name" value="EPS_sugtrans"/>
    <property type="match status" value="1"/>
</dbReference>
<comment type="caution">
    <text evidence="9">The sequence shown here is derived from an EMBL/GenBank/DDBJ whole genome shotgun (WGS) entry which is preliminary data.</text>
</comment>
<keyword evidence="10" id="KW-1185">Reference proteome</keyword>
<comment type="similarity">
    <text evidence="2">Belongs to the bacterial sugar transferase family.</text>
</comment>
<dbReference type="AlphaFoldDB" id="A0A543B090"/>
<feature type="domain" description="Bacterial sugar transferase" evidence="8">
    <location>
        <begin position="293"/>
        <end position="480"/>
    </location>
</feature>
<dbReference type="InterPro" id="IPR003362">
    <property type="entry name" value="Bact_transf"/>
</dbReference>
<dbReference type="EMBL" id="VFOW01000001">
    <property type="protein sequence ID" value="TQL78248.1"/>
    <property type="molecule type" value="Genomic_DNA"/>
</dbReference>
<accession>A0A543B090</accession>
<proteinExistence type="inferred from homology"/>
<comment type="subcellular location">
    <subcellularLocation>
        <location evidence="1">Membrane</location>
        <topology evidence="1">Multi-pass membrane protein</topology>
    </subcellularLocation>
</comment>
<dbReference type="GO" id="GO:0016780">
    <property type="term" value="F:phosphotransferase activity, for other substituted phosphate groups"/>
    <property type="evidence" value="ECO:0007669"/>
    <property type="project" value="TreeGrafter"/>
</dbReference>
<dbReference type="PANTHER" id="PTHR30576">
    <property type="entry name" value="COLANIC BIOSYNTHESIS UDP-GLUCOSE LIPID CARRIER TRANSFERASE"/>
    <property type="match status" value="1"/>
</dbReference>
<dbReference type="Pfam" id="PF13727">
    <property type="entry name" value="CoA_binding_3"/>
    <property type="match status" value="1"/>
</dbReference>
<keyword evidence="3 9" id="KW-0808">Transferase</keyword>
<keyword evidence="4 7" id="KW-0812">Transmembrane</keyword>
<dbReference type="InParanoid" id="A0A543B090"/>
<evidence type="ECO:0000256" key="2">
    <source>
        <dbReference type="ARBA" id="ARBA00006464"/>
    </source>
</evidence>
<evidence type="ECO:0000259" key="8">
    <source>
        <dbReference type="Pfam" id="PF02397"/>
    </source>
</evidence>
<protein>
    <submittedName>
        <fullName evidence="9">Undecaprenyl-phosphate galactose phosphotransferase WbaP/exopolysaccharide biosynthesis polyprenyl glycosylphosphotransferase</fullName>
    </submittedName>
</protein>
<feature type="transmembrane region" description="Helical" evidence="7">
    <location>
        <begin position="122"/>
        <end position="143"/>
    </location>
</feature>
<keyword evidence="5 7" id="KW-1133">Transmembrane helix</keyword>
<feature type="transmembrane region" description="Helical" evidence="7">
    <location>
        <begin position="98"/>
        <end position="116"/>
    </location>
</feature>
<feature type="transmembrane region" description="Helical" evidence="7">
    <location>
        <begin position="28"/>
        <end position="48"/>
    </location>
</feature>
<sequence length="486" mass="53143">MTAAQLRSTVATAEVGYRGGPPGWQTTYVASLVVADVVAALVGATVAFSYRFGELSVHNQLYIAMFGLLPLCWLVALAMNGGYEPRHLFVGTAEYQRVGRAAIALTASVAVISYAFELPTSRVYVLIALPVALLVSVLLRFLWRRWLHTVRSRGRCVRRVILIGHEGPVAVLTRQLRREHFHGLHVVGACLPGGRAVGPMLDFDAQVYGDFRDASTAVTAGRADTVIVLSCPELDGAALRRMAWQLERGDTELIVASALVDIGGARTSIRPVDGLPMLHLEHARLTGTRRLVKELFDRVVAGLLLVALSPVLAVIALLVRCTSTGGALFSQVRIGRGGQPFTIWKFRTMHANAPARLAALAKLNEADAVLFKMRSDPRVTPVGRVLRRFSLDELPQLWNVVRGDMSLVGPRPPLPSEVADYAEHVRRRLAVKPGLTGLWQISGRSDLPWDEAVRLDLRYVEHWSLSLDLVILARTVTAVLRSSGAY</sequence>
<organism evidence="9 10">
    <name type="scientific">Stackebrandtia endophytica</name>
    <dbReference type="NCBI Taxonomy" id="1496996"/>
    <lineage>
        <taxon>Bacteria</taxon>
        <taxon>Bacillati</taxon>
        <taxon>Actinomycetota</taxon>
        <taxon>Actinomycetes</taxon>
        <taxon>Glycomycetales</taxon>
        <taxon>Glycomycetaceae</taxon>
        <taxon>Stackebrandtia</taxon>
    </lineage>
</organism>
<dbReference type="Proteomes" id="UP000317043">
    <property type="component" value="Unassembled WGS sequence"/>
</dbReference>
<keyword evidence="6 7" id="KW-0472">Membrane</keyword>
<feature type="transmembrane region" description="Helical" evidence="7">
    <location>
        <begin position="60"/>
        <end position="78"/>
    </location>
</feature>